<name>A0A2T1ESC7_9CYAN</name>
<accession>A0A2T1ESC7</accession>
<dbReference type="AlphaFoldDB" id="A0A2T1ESC7"/>
<reference evidence="1 2" key="2">
    <citation type="submission" date="2018-03" db="EMBL/GenBank/DDBJ databases">
        <title>The ancient ancestry and fast evolution of plastids.</title>
        <authorList>
            <person name="Moore K.R."/>
            <person name="Magnabosco C."/>
            <person name="Momper L."/>
            <person name="Gold D.A."/>
            <person name="Bosak T."/>
            <person name="Fournier G.P."/>
        </authorList>
    </citation>
    <scope>NUCLEOTIDE SEQUENCE [LARGE SCALE GENOMIC DNA]</scope>
    <source>
        <strain evidence="1 2">ULC18</strain>
    </source>
</reference>
<sequence length="64" mass="7200">MPPLMASNIHLFIPPSIEAFVQLPFGFLRSQQPKTAPQSPPFEKRCVDDGQAVECWQLLHPLSL</sequence>
<proteinExistence type="predicted"/>
<protein>
    <submittedName>
        <fullName evidence="1">Uncharacterized protein</fullName>
    </submittedName>
</protein>
<organism evidence="1 2">
    <name type="scientific">Stenomitos frigidus ULC18</name>
    <dbReference type="NCBI Taxonomy" id="2107698"/>
    <lineage>
        <taxon>Bacteria</taxon>
        <taxon>Bacillati</taxon>
        <taxon>Cyanobacteriota</taxon>
        <taxon>Cyanophyceae</taxon>
        <taxon>Leptolyngbyales</taxon>
        <taxon>Leptolyngbyaceae</taxon>
        <taxon>Stenomitos</taxon>
    </lineage>
</organism>
<comment type="caution">
    <text evidence="1">The sequence shown here is derived from an EMBL/GenBank/DDBJ whole genome shotgun (WGS) entry which is preliminary data.</text>
</comment>
<reference evidence="2" key="1">
    <citation type="submission" date="2018-02" db="EMBL/GenBank/DDBJ databases">
        <authorList>
            <person name="Moore K."/>
            <person name="Momper L."/>
        </authorList>
    </citation>
    <scope>NUCLEOTIDE SEQUENCE [LARGE SCALE GENOMIC DNA]</scope>
    <source>
        <strain evidence="2">ULC18</strain>
    </source>
</reference>
<gene>
    <name evidence="1" type="ORF">C7B82_00575</name>
</gene>
<keyword evidence="2" id="KW-1185">Reference proteome</keyword>
<evidence type="ECO:0000313" key="2">
    <source>
        <dbReference type="Proteomes" id="UP000239576"/>
    </source>
</evidence>
<evidence type="ECO:0000313" key="1">
    <source>
        <dbReference type="EMBL" id="PSB35660.1"/>
    </source>
</evidence>
<dbReference type="Proteomes" id="UP000239576">
    <property type="component" value="Unassembled WGS sequence"/>
</dbReference>
<dbReference type="EMBL" id="PVWK01000005">
    <property type="protein sequence ID" value="PSB35660.1"/>
    <property type="molecule type" value="Genomic_DNA"/>
</dbReference>